<evidence type="ECO:0000313" key="3">
    <source>
        <dbReference type="Proteomes" id="UP000807469"/>
    </source>
</evidence>
<reference evidence="2" key="1">
    <citation type="submission" date="2020-11" db="EMBL/GenBank/DDBJ databases">
        <authorList>
            <consortium name="DOE Joint Genome Institute"/>
            <person name="Ahrendt S."/>
            <person name="Riley R."/>
            <person name="Andreopoulos W."/>
            <person name="Labutti K."/>
            <person name="Pangilinan J."/>
            <person name="Ruiz-Duenas F.J."/>
            <person name="Barrasa J.M."/>
            <person name="Sanchez-Garcia M."/>
            <person name="Camarero S."/>
            <person name="Miyauchi S."/>
            <person name="Serrano A."/>
            <person name="Linde D."/>
            <person name="Babiker R."/>
            <person name="Drula E."/>
            <person name="Ayuso-Fernandez I."/>
            <person name="Pacheco R."/>
            <person name="Padilla G."/>
            <person name="Ferreira P."/>
            <person name="Barriuso J."/>
            <person name="Kellner H."/>
            <person name="Castanera R."/>
            <person name="Alfaro M."/>
            <person name="Ramirez L."/>
            <person name="Pisabarro A.G."/>
            <person name="Kuo A."/>
            <person name="Tritt A."/>
            <person name="Lipzen A."/>
            <person name="He G."/>
            <person name="Yan M."/>
            <person name="Ng V."/>
            <person name="Cullen D."/>
            <person name="Martin F."/>
            <person name="Rosso M.-N."/>
            <person name="Henrissat B."/>
            <person name="Hibbett D."/>
            <person name="Martinez A.T."/>
            <person name="Grigoriev I.V."/>
        </authorList>
    </citation>
    <scope>NUCLEOTIDE SEQUENCE</scope>
    <source>
        <strain evidence="2">CIRM-BRFM 674</strain>
    </source>
</reference>
<keyword evidence="1" id="KW-0732">Signal</keyword>
<sequence length="75" mass="8019">MTAFSFSAWTYLLSSLVAEESLCYVANEGNALGDPPALKVISKQSVSIPWLEEMAKKSCCPAVGSGWKAYAPCTL</sequence>
<feature type="chain" id="PRO_5040435161" evidence="1">
    <location>
        <begin position="19"/>
        <end position="75"/>
    </location>
</feature>
<comment type="caution">
    <text evidence="2">The sequence shown here is derived from an EMBL/GenBank/DDBJ whole genome shotgun (WGS) entry which is preliminary data.</text>
</comment>
<gene>
    <name evidence="2" type="ORF">BDN70DRAFT_872956</name>
</gene>
<protein>
    <submittedName>
        <fullName evidence="2">Uncharacterized protein</fullName>
    </submittedName>
</protein>
<evidence type="ECO:0000256" key="1">
    <source>
        <dbReference type="SAM" id="SignalP"/>
    </source>
</evidence>
<feature type="signal peptide" evidence="1">
    <location>
        <begin position="1"/>
        <end position="18"/>
    </location>
</feature>
<keyword evidence="3" id="KW-1185">Reference proteome</keyword>
<dbReference type="AlphaFoldDB" id="A0A9P6D5W7"/>
<proteinExistence type="predicted"/>
<evidence type="ECO:0000313" key="2">
    <source>
        <dbReference type="EMBL" id="KAF9484058.1"/>
    </source>
</evidence>
<organism evidence="2 3">
    <name type="scientific">Pholiota conissans</name>
    <dbReference type="NCBI Taxonomy" id="109636"/>
    <lineage>
        <taxon>Eukaryota</taxon>
        <taxon>Fungi</taxon>
        <taxon>Dikarya</taxon>
        <taxon>Basidiomycota</taxon>
        <taxon>Agaricomycotina</taxon>
        <taxon>Agaricomycetes</taxon>
        <taxon>Agaricomycetidae</taxon>
        <taxon>Agaricales</taxon>
        <taxon>Agaricineae</taxon>
        <taxon>Strophariaceae</taxon>
        <taxon>Pholiota</taxon>
    </lineage>
</organism>
<accession>A0A9P6D5W7</accession>
<dbReference type="EMBL" id="MU155147">
    <property type="protein sequence ID" value="KAF9484058.1"/>
    <property type="molecule type" value="Genomic_DNA"/>
</dbReference>
<name>A0A9P6D5W7_9AGAR</name>
<dbReference type="Proteomes" id="UP000807469">
    <property type="component" value="Unassembled WGS sequence"/>
</dbReference>